<evidence type="ECO:0000256" key="1">
    <source>
        <dbReference type="ARBA" id="ARBA00004167"/>
    </source>
</evidence>
<evidence type="ECO:0000256" key="4">
    <source>
        <dbReference type="ARBA" id="ARBA00022927"/>
    </source>
</evidence>
<keyword evidence="6" id="KW-0811">Translocation</keyword>
<sequence>MFDLDPGKLIVIGIVALIAIPSKDLPRVLRTLGQATGRMRRMAAEFQGQFMDAMREAELADLKKEIEETNKAIMSSTKLDVAFDPLTEARKQIVSAVEGEPKAQTPPEAVTDDDPDDVMAAFGAAPVQLPEPHPEEARSAVSKDRSDGDSAASFETAASPPPQDEGVGSGECGASEKPRG</sequence>
<evidence type="ECO:0000313" key="10">
    <source>
        <dbReference type="Proteomes" id="UP000422569"/>
    </source>
</evidence>
<evidence type="ECO:0000256" key="2">
    <source>
        <dbReference type="ARBA" id="ARBA00022448"/>
    </source>
</evidence>
<comment type="subcellular location">
    <subcellularLocation>
        <location evidence="1">Membrane</location>
        <topology evidence="1">Single-pass membrane protein</topology>
    </subcellularLocation>
</comment>
<keyword evidence="10" id="KW-1185">Reference proteome</keyword>
<gene>
    <name evidence="9" type="ORF">F7D14_18100</name>
</gene>
<evidence type="ECO:0000313" key="9">
    <source>
        <dbReference type="EMBL" id="QGM99207.1"/>
    </source>
</evidence>
<evidence type="ECO:0000256" key="6">
    <source>
        <dbReference type="ARBA" id="ARBA00023010"/>
    </source>
</evidence>
<dbReference type="InterPro" id="IPR003369">
    <property type="entry name" value="TatA/B/E"/>
</dbReference>
<keyword evidence="3" id="KW-0812">Transmembrane</keyword>
<name>A0A6B8M2U3_9HYPH</name>
<dbReference type="Proteomes" id="UP000422569">
    <property type="component" value="Chromosome"/>
</dbReference>
<feature type="compositionally biased region" description="Basic and acidic residues" evidence="8">
    <location>
        <begin position="132"/>
        <end position="148"/>
    </location>
</feature>
<evidence type="ECO:0000256" key="7">
    <source>
        <dbReference type="ARBA" id="ARBA00023136"/>
    </source>
</evidence>
<keyword evidence="2" id="KW-0813">Transport</keyword>
<keyword evidence="4" id="KW-0653">Protein transport</keyword>
<keyword evidence="5" id="KW-1133">Transmembrane helix</keyword>
<dbReference type="KEGG" id="mpar:F7D14_18100"/>
<keyword evidence="7" id="KW-0472">Membrane</keyword>
<evidence type="ECO:0000256" key="8">
    <source>
        <dbReference type="SAM" id="MobiDB-lite"/>
    </source>
</evidence>
<protein>
    <submittedName>
        <fullName evidence="9">Preprotein translocase subunit TatA</fullName>
    </submittedName>
</protein>
<dbReference type="EMBL" id="CP044331">
    <property type="protein sequence ID" value="QGM99207.1"/>
    <property type="molecule type" value="Genomic_DNA"/>
</dbReference>
<evidence type="ECO:0000256" key="5">
    <source>
        <dbReference type="ARBA" id="ARBA00022989"/>
    </source>
</evidence>
<organism evidence="9 10">
    <name type="scientific">Methylocystis parvus</name>
    <dbReference type="NCBI Taxonomy" id="134"/>
    <lineage>
        <taxon>Bacteria</taxon>
        <taxon>Pseudomonadati</taxon>
        <taxon>Pseudomonadota</taxon>
        <taxon>Alphaproteobacteria</taxon>
        <taxon>Hyphomicrobiales</taxon>
        <taxon>Methylocystaceae</taxon>
        <taxon>Methylocystis</taxon>
    </lineage>
</organism>
<reference evidence="9 10" key="1">
    <citation type="submission" date="2019-09" db="EMBL/GenBank/DDBJ databases">
        <title>Isolation and complete genome sequencing of Methylocystis species.</title>
        <authorList>
            <person name="Rumah B.L."/>
            <person name="Stead C.E."/>
            <person name="Stevens B.C."/>
            <person name="Minton N.P."/>
            <person name="Grosse-Honebrink A."/>
            <person name="Zhang Y."/>
        </authorList>
    </citation>
    <scope>NUCLEOTIDE SEQUENCE [LARGE SCALE GENOMIC DNA]</scope>
    <source>
        <strain evidence="9 10">BRCS2</strain>
    </source>
</reference>
<feature type="region of interest" description="Disordered" evidence="8">
    <location>
        <begin position="96"/>
        <end position="180"/>
    </location>
</feature>
<dbReference type="Gene3D" id="1.20.5.3310">
    <property type="match status" value="1"/>
</dbReference>
<accession>A0A6B8M2U3</accession>
<dbReference type="Pfam" id="PF02416">
    <property type="entry name" value="TatA_B_E"/>
    <property type="match status" value="1"/>
</dbReference>
<dbReference type="RefSeq" id="WP_016918918.1">
    <property type="nucleotide sequence ID" value="NZ_CP044331.1"/>
</dbReference>
<dbReference type="AlphaFoldDB" id="A0A6B8M2U3"/>
<evidence type="ECO:0000256" key="3">
    <source>
        <dbReference type="ARBA" id="ARBA00022692"/>
    </source>
</evidence>
<proteinExistence type="predicted"/>